<gene>
    <name evidence="7" type="ORF">EYS42_01230</name>
</gene>
<keyword evidence="8" id="KW-1185">Reference proteome</keyword>
<keyword evidence="2" id="KW-1003">Cell membrane</keyword>
<name>A0A4V2JG29_9BURK</name>
<keyword evidence="3 6" id="KW-0812">Transmembrane</keyword>
<evidence type="ECO:0000256" key="6">
    <source>
        <dbReference type="SAM" id="Phobius"/>
    </source>
</evidence>
<keyword evidence="4 6" id="KW-1133">Transmembrane helix</keyword>
<comment type="caution">
    <text evidence="7">The sequence shown here is derived from an EMBL/GenBank/DDBJ whole genome shotgun (WGS) entry which is preliminary data.</text>
</comment>
<sequence length="342" mass="36694">MRPTDTAPQTPATPNAWWRFVLVWGVGLGLLAWMLTQVPRQAVWQALQQPSAATWTLTLMGLLLSYGLRAGRLQVVMGLSDRHGTAPRLGGLRLDALRVILMHNAAVNLLPMRAGELSFPYLASRELRMPMARAVAALLWMRLQDLAVLVSLGLLCWPTLPWPMRLAALLLVVVGWHASVWLLQRLHTDTPGTAGWRTLLNRLHGALLEPHHHRLATWGFTWANWSVKLMAGAWLISSITGVPPGPAWTGALGGELAAILPVQGPAGLGTYEAGVWGGLHLGTGIDLRSALPAALALHLCFLCCAVLAGLLAWVSGGRFERSASAKSSPSVAHSASASGNPD</sequence>
<evidence type="ECO:0000256" key="1">
    <source>
        <dbReference type="ARBA" id="ARBA00004651"/>
    </source>
</evidence>
<dbReference type="RefSeq" id="WP_130966045.1">
    <property type="nucleotide sequence ID" value="NZ_SIXI01000001.1"/>
</dbReference>
<dbReference type="OrthoDB" id="421014at2"/>
<proteinExistence type="predicted"/>
<comment type="subcellular location">
    <subcellularLocation>
        <location evidence="1">Cell membrane</location>
        <topology evidence="1">Multi-pass membrane protein</topology>
    </subcellularLocation>
</comment>
<dbReference type="EMBL" id="SIXI01000001">
    <property type="protein sequence ID" value="TBO34096.1"/>
    <property type="molecule type" value="Genomic_DNA"/>
</dbReference>
<accession>A0A4V2JG29</accession>
<dbReference type="Pfam" id="PF03706">
    <property type="entry name" value="LPG_synthase_TM"/>
    <property type="match status" value="1"/>
</dbReference>
<protein>
    <submittedName>
        <fullName evidence="7">UPF0104 family protein</fullName>
    </submittedName>
</protein>
<dbReference type="GO" id="GO:0005886">
    <property type="term" value="C:plasma membrane"/>
    <property type="evidence" value="ECO:0007669"/>
    <property type="project" value="UniProtKB-SubCell"/>
</dbReference>
<evidence type="ECO:0000256" key="4">
    <source>
        <dbReference type="ARBA" id="ARBA00022989"/>
    </source>
</evidence>
<organism evidence="7 8">
    <name type="scientific">Aquabacterium lacunae</name>
    <dbReference type="NCBI Taxonomy" id="2528630"/>
    <lineage>
        <taxon>Bacteria</taxon>
        <taxon>Pseudomonadati</taxon>
        <taxon>Pseudomonadota</taxon>
        <taxon>Betaproteobacteria</taxon>
        <taxon>Burkholderiales</taxon>
        <taxon>Aquabacterium</taxon>
    </lineage>
</organism>
<reference evidence="7 8" key="1">
    <citation type="submission" date="2019-02" db="EMBL/GenBank/DDBJ databases">
        <title>Aquabacterium sp. strain KMB7.</title>
        <authorList>
            <person name="Chen W.-M."/>
        </authorList>
    </citation>
    <scope>NUCLEOTIDE SEQUENCE [LARGE SCALE GENOMIC DNA]</scope>
    <source>
        <strain evidence="7 8">KMB7</strain>
    </source>
</reference>
<keyword evidence="5 6" id="KW-0472">Membrane</keyword>
<evidence type="ECO:0000256" key="3">
    <source>
        <dbReference type="ARBA" id="ARBA00022692"/>
    </source>
</evidence>
<dbReference type="InterPro" id="IPR022791">
    <property type="entry name" value="L-PG_synthase/AglD"/>
</dbReference>
<dbReference type="AlphaFoldDB" id="A0A4V2JG29"/>
<dbReference type="Proteomes" id="UP000292120">
    <property type="component" value="Unassembled WGS sequence"/>
</dbReference>
<feature type="transmembrane region" description="Helical" evidence="6">
    <location>
        <begin position="295"/>
        <end position="314"/>
    </location>
</feature>
<feature type="transmembrane region" description="Helical" evidence="6">
    <location>
        <begin position="166"/>
        <end position="183"/>
    </location>
</feature>
<feature type="transmembrane region" description="Helical" evidence="6">
    <location>
        <begin position="16"/>
        <end position="35"/>
    </location>
</feature>
<feature type="transmembrane region" description="Helical" evidence="6">
    <location>
        <begin position="134"/>
        <end position="160"/>
    </location>
</feature>
<evidence type="ECO:0000256" key="5">
    <source>
        <dbReference type="ARBA" id="ARBA00023136"/>
    </source>
</evidence>
<evidence type="ECO:0000313" key="7">
    <source>
        <dbReference type="EMBL" id="TBO34096.1"/>
    </source>
</evidence>
<evidence type="ECO:0000313" key="8">
    <source>
        <dbReference type="Proteomes" id="UP000292120"/>
    </source>
</evidence>
<evidence type="ECO:0000256" key="2">
    <source>
        <dbReference type="ARBA" id="ARBA00022475"/>
    </source>
</evidence>